<reference evidence="2 3" key="1">
    <citation type="journal article" date="2015" name="Genome Announc.">
        <title>Expanding the biotechnology potential of lactobacilli through comparative genomics of 213 strains and associated genera.</title>
        <authorList>
            <person name="Sun Z."/>
            <person name="Harris H.M."/>
            <person name="McCann A."/>
            <person name="Guo C."/>
            <person name="Argimon S."/>
            <person name="Zhang W."/>
            <person name="Yang X."/>
            <person name="Jeffery I.B."/>
            <person name="Cooney J.C."/>
            <person name="Kagawa T.F."/>
            <person name="Liu W."/>
            <person name="Song Y."/>
            <person name="Salvetti E."/>
            <person name="Wrobel A."/>
            <person name="Rasinkangas P."/>
            <person name="Parkhill J."/>
            <person name="Rea M.C."/>
            <person name="O'Sullivan O."/>
            <person name="Ritari J."/>
            <person name="Douillard F.P."/>
            <person name="Paul Ross R."/>
            <person name="Yang R."/>
            <person name="Briner A.E."/>
            <person name="Felis G.E."/>
            <person name="de Vos W.M."/>
            <person name="Barrangou R."/>
            <person name="Klaenhammer T.R."/>
            <person name="Caufield P.W."/>
            <person name="Cui Y."/>
            <person name="Zhang H."/>
            <person name="O'Toole P.W."/>
        </authorList>
    </citation>
    <scope>NUCLEOTIDE SEQUENCE [LARGE SCALE GENOMIC DNA]</scope>
    <source>
        <strain evidence="2 3">DSM 23908</strain>
    </source>
</reference>
<dbReference type="Proteomes" id="UP000051521">
    <property type="component" value="Unassembled WGS sequence"/>
</dbReference>
<keyword evidence="1" id="KW-0812">Transmembrane</keyword>
<dbReference type="EMBL" id="AYZO01000074">
    <property type="protein sequence ID" value="KRN08716.1"/>
    <property type="molecule type" value="Genomic_DNA"/>
</dbReference>
<gene>
    <name evidence="2" type="ORF">FC38_GL001747</name>
</gene>
<keyword evidence="1" id="KW-1133">Transmembrane helix</keyword>
<protein>
    <submittedName>
        <fullName evidence="2">Uncharacterized protein</fullName>
    </submittedName>
</protein>
<accession>A0ABR5PT66</accession>
<evidence type="ECO:0000256" key="1">
    <source>
        <dbReference type="SAM" id="Phobius"/>
    </source>
</evidence>
<keyword evidence="3" id="KW-1185">Reference proteome</keyword>
<sequence>MINMVKQKKPSNDDIDEKVKQFDRKVIGDYLIPFVVSLVTTLLTLAALYAR</sequence>
<proteinExistence type="predicted"/>
<feature type="transmembrane region" description="Helical" evidence="1">
    <location>
        <begin position="30"/>
        <end position="50"/>
    </location>
</feature>
<comment type="caution">
    <text evidence="2">The sequence shown here is derived from an EMBL/GenBank/DDBJ whole genome shotgun (WGS) entry which is preliminary data.</text>
</comment>
<evidence type="ECO:0000313" key="3">
    <source>
        <dbReference type="Proteomes" id="UP000051521"/>
    </source>
</evidence>
<organism evidence="2 3">
    <name type="scientific">Lactobacillus gigeriorum DSM 23908 = CRBIP 24.85</name>
    <dbReference type="NCBI Taxonomy" id="1423751"/>
    <lineage>
        <taxon>Bacteria</taxon>
        <taxon>Bacillati</taxon>
        <taxon>Bacillota</taxon>
        <taxon>Bacilli</taxon>
        <taxon>Lactobacillales</taxon>
        <taxon>Lactobacillaceae</taxon>
        <taxon>Lactobacillus</taxon>
    </lineage>
</organism>
<evidence type="ECO:0000313" key="2">
    <source>
        <dbReference type="EMBL" id="KRN08716.1"/>
    </source>
</evidence>
<name>A0ABR5PT66_9LACO</name>
<keyword evidence="1" id="KW-0472">Membrane</keyword>